<evidence type="ECO:0000259" key="4">
    <source>
        <dbReference type="Pfam" id="PF05368"/>
    </source>
</evidence>
<accession>A0A0L0N7A4</accession>
<protein>
    <recommendedName>
        <fullName evidence="4">NmrA-like domain-containing protein</fullName>
    </recommendedName>
</protein>
<dbReference type="AlphaFoldDB" id="A0A0L0N7A4"/>
<comment type="similarity">
    <text evidence="1">Belongs to the NmrA-type oxidoreductase family. Isoflavone reductase subfamily.</text>
</comment>
<keyword evidence="2" id="KW-0521">NADP</keyword>
<dbReference type="Proteomes" id="UP000036947">
    <property type="component" value="Unassembled WGS sequence"/>
</dbReference>
<dbReference type="PANTHER" id="PTHR47706">
    <property type="entry name" value="NMRA-LIKE FAMILY PROTEIN"/>
    <property type="match status" value="1"/>
</dbReference>
<organism evidence="5 6">
    <name type="scientific">Tolypocladium ophioglossoides (strain CBS 100239)</name>
    <name type="common">Snaketongue truffleclub</name>
    <name type="synonym">Elaphocordyceps ophioglossoides</name>
    <dbReference type="NCBI Taxonomy" id="1163406"/>
    <lineage>
        <taxon>Eukaryota</taxon>
        <taxon>Fungi</taxon>
        <taxon>Dikarya</taxon>
        <taxon>Ascomycota</taxon>
        <taxon>Pezizomycotina</taxon>
        <taxon>Sordariomycetes</taxon>
        <taxon>Hypocreomycetidae</taxon>
        <taxon>Hypocreales</taxon>
        <taxon>Ophiocordycipitaceae</taxon>
        <taxon>Tolypocladium</taxon>
    </lineage>
</organism>
<gene>
    <name evidence="5" type="ORF">TOPH_05289</name>
</gene>
<dbReference type="SUPFAM" id="SSF51735">
    <property type="entry name" value="NAD(P)-binding Rossmann-fold domains"/>
    <property type="match status" value="1"/>
</dbReference>
<evidence type="ECO:0000256" key="1">
    <source>
        <dbReference type="ARBA" id="ARBA00005725"/>
    </source>
</evidence>
<proteinExistence type="inferred from homology"/>
<dbReference type="GO" id="GO:0016491">
    <property type="term" value="F:oxidoreductase activity"/>
    <property type="evidence" value="ECO:0007669"/>
    <property type="project" value="UniProtKB-KW"/>
</dbReference>
<dbReference type="InterPro" id="IPR036291">
    <property type="entry name" value="NAD(P)-bd_dom_sf"/>
</dbReference>
<evidence type="ECO:0000256" key="2">
    <source>
        <dbReference type="ARBA" id="ARBA00022857"/>
    </source>
</evidence>
<evidence type="ECO:0000313" key="5">
    <source>
        <dbReference type="EMBL" id="KND90003.1"/>
    </source>
</evidence>
<dbReference type="InterPro" id="IPR008030">
    <property type="entry name" value="NmrA-like"/>
</dbReference>
<sequence>MVKIAIAAGSGNVAQEIIDVLVATKKHEILLLSRKARDVTAEIRADVTWVHTNYEDPQKLAEILHGVHTVLSFIVVHSDTDNKSQKHLIDAAVEAGVKRFAPSEWASQLRNCLLTAHRSSFEHMSWFNGKAEIREYLKMLNKDNKNRVASTIGELDKSANVYLEVLEYSLFQPGFFWNYFTYPYKTSNHVAPIETPIDFNTRRALMVDGSDDSRITLTTVQDIANIVARAVEYDGEWPVVGGIKGTELTMGQLIALGENIRGGHFAVERLKAEDLEAGEVKASWLPKAGHPSFPPEQFDAISAMLLSGILLGISAGALNVSDEWNRLLPDYKFTQAENFLTEAWRGKP</sequence>
<comment type="caution">
    <text evidence="5">The sequence shown here is derived from an EMBL/GenBank/DDBJ whole genome shotgun (WGS) entry which is preliminary data.</text>
</comment>
<feature type="domain" description="NmrA-like" evidence="4">
    <location>
        <begin position="3"/>
        <end position="148"/>
    </location>
</feature>
<keyword evidence="3" id="KW-0560">Oxidoreductase</keyword>
<keyword evidence="6" id="KW-1185">Reference proteome</keyword>
<name>A0A0L0N7A4_TOLOC</name>
<dbReference type="OrthoDB" id="10000533at2759"/>
<dbReference type="Pfam" id="PF05368">
    <property type="entry name" value="NmrA"/>
    <property type="match status" value="1"/>
</dbReference>
<evidence type="ECO:0000313" key="6">
    <source>
        <dbReference type="Proteomes" id="UP000036947"/>
    </source>
</evidence>
<reference evidence="5 6" key="1">
    <citation type="journal article" date="2015" name="BMC Genomics">
        <title>The genome of the truffle-parasite Tolypocladium ophioglossoides and the evolution of antifungal peptaibiotics.</title>
        <authorList>
            <person name="Quandt C.A."/>
            <person name="Bushley K.E."/>
            <person name="Spatafora J.W."/>
        </authorList>
    </citation>
    <scope>NUCLEOTIDE SEQUENCE [LARGE SCALE GENOMIC DNA]</scope>
    <source>
        <strain evidence="5 6">CBS 100239</strain>
    </source>
</reference>
<evidence type="ECO:0000256" key="3">
    <source>
        <dbReference type="ARBA" id="ARBA00023002"/>
    </source>
</evidence>
<dbReference type="InterPro" id="IPR051609">
    <property type="entry name" value="NmrA/Isoflavone_reductase-like"/>
</dbReference>
<dbReference type="EMBL" id="LFRF01000015">
    <property type="protein sequence ID" value="KND90003.1"/>
    <property type="molecule type" value="Genomic_DNA"/>
</dbReference>
<dbReference type="PANTHER" id="PTHR47706:SF4">
    <property type="entry name" value="NMRA-LIKE DOMAIN-CONTAINING PROTEIN"/>
    <property type="match status" value="1"/>
</dbReference>
<dbReference type="Gene3D" id="3.40.50.720">
    <property type="entry name" value="NAD(P)-binding Rossmann-like Domain"/>
    <property type="match status" value="1"/>
</dbReference>